<protein>
    <recommendedName>
        <fullName evidence="3">exoribonuclease II</fullName>
        <ecNumber evidence="3">3.1.13.1</ecNumber>
    </recommendedName>
</protein>
<comment type="catalytic activity">
    <reaction evidence="1">
        <text>Exonucleolytic cleavage in the 3'- to 5'-direction to yield nucleoside 5'-phosphates.</text>
        <dbReference type="EC" id="3.1.13.1"/>
    </reaction>
</comment>
<organism evidence="11 12">
    <name type="scientific">Caballeronia mineralivorans PML1(12)</name>
    <dbReference type="NCBI Taxonomy" id="908627"/>
    <lineage>
        <taxon>Bacteria</taxon>
        <taxon>Pseudomonadati</taxon>
        <taxon>Pseudomonadota</taxon>
        <taxon>Betaproteobacteria</taxon>
        <taxon>Burkholderiales</taxon>
        <taxon>Burkholderiaceae</taxon>
        <taxon>Caballeronia</taxon>
    </lineage>
</organism>
<sequence>MNKYPYPIPSREEILGVLRTSEAPLAANDIAEALSIKRQEREGFFKRLGAMERDGQVRLDKRGYYQLTHPSNFVAGRVQGHRDGFGFLIRDDGQDDLFLPNGEMQKVMHNDRVLARIVGYDRRGRPEGHIVEVTDRANKRIIGRLISENGALILVPEDKRIGHDILITQNPKKAKVGQVVSVDLTDFPSRHSQPLGRVAEVIGDIDDPGMEIEIAVRKYGVPHEFSDRALEQASKLPDEVRPADIRHRVDLRDVPLVTIDGEDARDFDDAVYCEPMNVGRGTGFRLLVAIADVSHYVRPNEPLDVDALDRSTSVYFPRRVIPMLPEKLSNGLCSLNPHVDRCVLVCDMVVTARGEIKAYQFYPGVMHSAARLTYTEVAAVLTNTKGPEAAKRADLLPQLQNLYGVYKSLHAARQKRGAIDFDTTETYIVCNAQGKIEQIVPRHRNDAHRLIEESMLAANVCAADFLKRNKHPGLYRVHAGPTPEKLENLRAFLRGVGLSLGGGEKPHASDYAALMAMVRDRPDAQMLQSMVLRSMQQAVYSPENIGHFGLAYEAYAHFTSPIRRYPDLLTHRAIYAILQGKKYQPEVGHDITLSTGLTKAARAMQKSDDESRSRQRNNVAIWEELGLHCSSNERRADEASRDVEAWLKCYFMRDKLGEEYGGMVNGVTTFGIFVQLDSLFIEGLVHITELGADYFQYDEIKNELRGERTGIRYRMSDRVRVQVSRVDLDSRKIDFRLVRDTPVKPPGRTSAPAVEHSALNGASAGAGPRVRP</sequence>
<dbReference type="InterPro" id="IPR011805">
    <property type="entry name" value="RNase_R"/>
</dbReference>
<dbReference type="HAMAP" id="MF_01895">
    <property type="entry name" value="RNase_R"/>
    <property type="match status" value="1"/>
</dbReference>
<comment type="subcellular location">
    <subcellularLocation>
        <location evidence="2">Cytoplasm</location>
    </subcellularLocation>
</comment>
<dbReference type="GO" id="GO:0008859">
    <property type="term" value="F:exoribonuclease II activity"/>
    <property type="evidence" value="ECO:0007669"/>
    <property type="project" value="UniProtKB-EC"/>
</dbReference>
<evidence type="ECO:0000256" key="1">
    <source>
        <dbReference type="ARBA" id="ARBA00001849"/>
    </source>
</evidence>
<dbReference type="GO" id="GO:0005829">
    <property type="term" value="C:cytosol"/>
    <property type="evidence" value="ECO:0007669"/>
    <property type="project" value="UniProtKB-ARBA"/>
</dbReference>
<dbReference type="GO" id="GO:0003723">
    <property type="term" value="F:RNA binding"/>
    <property type="evidence" value="ECO:0007669"/>
    <property type="project" value="UniProtKB-KW"/>
</dbReference>
<evidence type="ECO:0000256" key="2">
    <source>
        <dbReference type="ARBA" id="ARBA00004496"/>
    </source>
</evidence>
<dbReference type="Gene3D" id="2.40.50.140">
    <property type="entry name" value="Nucleic acid-binding proteins"/>
    <property type="match status" value="2"/>
</dbReference>
<dbReference type="InterPro" id="IPR003029">
    <property type="entry name" value="S1_domain"/>
</dbReference>
<evidence type="ECO:0000256" key="9">
    <source>
        <dbReference type="SAM" id="MobiDB-lite"/>
    </source>
</evidence>
<dbReference type="Pfam" id="PF00773">
    <property type="entry name" value="RNB"/>
    <property type="match status" value="1"/>
</dbReference>
<evidence type="ECO:0000256" key="6">
    <source>
        <dbReference type="ARBA" id="ARBA00022801"/>
    </source>
</evidence>
<feature type="non-terminal residue" evidence="11">
    <location>
        <position position="772"/>
    </location>
</feature>
<evidence type="ECO:0000259" key="10">
    <source>
        <dbReference type="PROSITE" id="PS50126"/>
    </source>
</evidence>
<dbReference type="RefSeq" id="WP_047897714.1">
    <property type="nucleotide sequence ID" value="NZ_AEJF01000243.1"/>
</dbReference>
<keyword evidence="5" id="KW-0540">Nuclease</keyword>
<keyword evidence="7" id="KW-0269">Exonuclease</keyword>
<dbReference type="SUPFAM" id="SSF50249">
    <property type="entry name" value="Nucleic acid-binding proteins"/>
    <property type="match status" value="3"/>
</dbReference>
<dbReference type="Pfam" id="PF08206">
    <property type="entry name" value="OB_RNB"/>
    <property type="match status" value="1"/>
</dbReference>
<evidence type="ECO:0000313" key="11">
    <source>
        <dbReference type="EMBL" id="KLU20730.1"/>
    </source>
</evidence>
<dbReference type="InterPro" id="IPR012340">
    <property type="entry name" value="NA-bd_OB-fold"/>
</dbReference>
<dbReference type="InterPro" id="IPR040476">
    <property type="entry name" value="CSD2"/>
</dbReference>
<evidence type="ECO:0000256" key="3">
    <source>
        <dbReference type="ARBA" id="ARBA00012163"/>
    </source>
</evidence>
<keyword evidence="6" id="KW-0378">Hydrolase</keyword>
<evidence type="ECO:0000256" key="7">
    <source>
        <dbReference type="ARBA" id="ARBA00022839"/>
    </source>
</evidence>
<dbReference type="AlphaFoldDB" id="A0A0J1CJ46"/>
<keyword evidence="8" id="KW-0694">RNA-binding</keyword>
<name>A0A0J1CJ46_9BURK</name>
<dbReference type="Pfam" id="PF17876">
    <property type="entry name" value="CSD2"/>
    <property type="match status" value="1"/>
</dbReference>
<dbReference type="NCBIfam" id="TIGR02063">
    <property type="entry name" value="RNase_R"/>
    <property type="match status" value="1"/>
</dbReference>
<dbReference type="InterPro" id="IPR004476">
    <property type="entry name" value="RNase_II/RNase_R"/>
</dbReference>
<dbReference type="EMBL" id="AEJF01000243">
    <property type="protein sequence ID" value="KLU20730.1"/>
    <property type="molecule type" value="Genomic_DNA"/>
</dbReference>
<dbReference type="SMART" id="SM00955">
    <property type="entry name" value="RNB"/>
    <property type="match status" value="1"/>
</dbReference>
<dbReference type="InterPro" id="IPR001900">
    <property type="entry name" value="RNase_II/R"/>
</dbReference>
<dbReference type="InterPro" id="IPR013223">
    <property type="entry name" value="RNase_B_OB_dom"/>
</dbReference>
<dbReference type="SMART" id="SM00357">
    <property type="entry name" value="CSP"/>
    <property type="match status" value="1"/>
</dbReference>
<evidence type="ECO:0000256" key="8">
    <source>
        <dbReference type="ARBA" id="ARBA00022884"/>
    </source>
</evidence>
<evidence type="ECO:0000313" key="12">
    <source>
        <dbReference type="Proteomes" id="UP000035963"/>
    </source>
</evidence>
<dbReference type="GO" id="GO:0006402">
    <property type="term" value="P:mRNA catabolic process"/>
    <property type="evidence" value="ECO:0007669"/>
    <property type="project" value="TreeGrafter"/>
</dbReference>
<reference evidence="11 12" key="1">
    <citation type="journal article" date="2015" name="Genome Announc.">
        <title>Draft Genome Sequence of Burkholderia sp. Strain PML1(12), an Ectomycorrhizosphere-Inhabiting Bacterium with Effective Mineral-Weathering Ability.</title>
        <authorList>
            <person name="Uroz S."/>
            <person name="Oger P."/>
        </authorList>
    </citation>
    <scope>NUCLEOTIDE SEQUENCE [LARGE SCALE GENOMIC DNA]</scope>
    <source>
        <strain evidence="12">PML1(12)</strain>
    </source>
</reference>
<comment type="caution">
    <text evidence="11">The sequence shown here is derived from an EMBL/GenBank/DDBJ whole genome shotgun (WGS) entry which is preliminary data.</text>
</comment>
<dbReference type="PROSITE" id="PS50126">
    <property type="entry name" value="S1"/>
    <property type="match status" value="1"/>
</dbReference>
<accession>A0A0J1CJ46</accession>
<proteinExistence type="inferred from homology"/>
<dbReference type="Pfam" id="PF00575">
    <property type="entry name" value="S1"/>
    <property type="match status" value="1"/>
</dbReference>
<evidence type="ECO:0000256" key="4">
    <source>
        <dbReference type="ARBA" id="ARBA00022490"/>
    </source>
</evidence>
<dbReference type="CDD" id="cd04471">
    <property type="entry name" value="S1_RNase_R"/>
    <property type="match status" value="1"/>
</dbReference>
<keyword evidence="4" id="KW-0963">Cytoplasm</keyword>
<dbReference type="SMART" id="SM00316">
    <property type="entry name" value="S1"/>
    <property type="match status" value="2"/>
</dbReference>
<dbReference type="InterPro" id="IPR050180">
    <property type="entry name" value="RNR_Ribonuclease"/>
</dbReference>
<dbReference type="InterPro" id="IPR022966">
    <property type="entry name" value="RNase_II/R_CS"/>
</dbReference>
<dbReference type="PANTHER" id="PTHR23355:SF9">
    <property type="entry name" value="DIS3-LIKE EXONUCLEASE 2"/>
    <property type="match status" value="1"/>
</dbReference>
<gene>
    <name evidence="11" type="ORF">EOS_39670</name>
</gene>
<dbReference type="PROSITE" id="PS01175">
    <property type="entry name" value="RIBONUCLEASE_II"/>
    <property type="match status" value="1"/>
</dbReference>
<feature type="region of interest" description="Disordered" evidence="9">
    <location>
        <begin position="741"/>
        <end position="772"/>
    </location>
</feature>
<dbReference type="Proteomes" id="UP000035963">
    <property type="component" value="Unassembled WGS sequence"/>
</dbReference>
<dbReference type="PANTHER" id="PTHR23355">
    <property type="entry name" value="RIBONUCLEASE"/>
    <property type="match status" value="1"/>
</dbReference>
<feature type="domain" description="S1 motif" evidence="10">
    <location>
        <begin position="657"/>
        <end position="738"/>
    </location>
</feature>
<dbReference type="EC" id="3.1.13.1" evidence="3"/>
<keyword evidence="12" id="KW-1185">Reference proteome</keyword>
<evidence type="ECO:0000256" key="5">
    <source>
        <dbReference type="ARBA" id="ARBA00022722"/>
    </source>
</evidence>
<dbReference type="InterPro" id="IPR011129">
    <property type="entry name" value="CSD"/>
</dbReference>
<dbReference type="NCBIfam" id="TIGR00358">
    <property type="entry name" value="3_prime_RNase"/>
    <property type="match status" value="1"/>
</dbReference>